<dbReference type="EMBL" id="JACEON010000004">
    <property type="protein sequence ID" value="MBA4611274.1"/>
    <property type="molecule type" value="Genomic_DNA"/>
</dbReference>
<comment type="caution">
    <text evidence="1">The sequence shown here is derived from an EMBL/GenBank/DDBJ whole genome shotgun (WGS) entry which is preliminary data.</text>
</comment>
<dbReference type="RefSeq" id="WP_181759463.1">
    <property type="nucleotide sequence ID" value="NZ_BMCR01000002.1"/>
</dbReference>
<evidence type="ECO:0000313" key="2">
    <source>
        <dbReference type="Proteomes" id="UP000559404"/>
    </source>
</evidence>
<name>A0A838XW43_9HYPH</name>
<organism evidence="1 2">
    <name type="scientific">Stappia taiwanensis</name>
    <dbReference type="NCBI Taxonomy" id="992267"/>
    <lineage>
        <taxon>Bacteria</taxon>
        <taxon>Pseudomonadati</taxon>
        <taxon>Pseudomonadota</taxon>
        <taxon>Alphaproteobacteria</taxon>
        <taxon>Hyphomicrobiales</taxon>
        <taxon>Stappiaceae</taxon>
        <taxon>Stappia</taxon>
    </lineage>
</organism>
<dbReference type="Proteomes" id="UP000559404">
    <property type="component" value="Unassembled WGS sequence"/>
</dbReference>
<keyword evidence="2" id="KW-1185">Reference proteome</keyword>
<evidence type="ECO:0000313" key="1">
    <source>
        <dbReference type="EMBL" id="MBA4611274.1"/>
    </source>
</evidence>
<proteinExistence type="predicted"/>
<gene>
    <name evidence="1" type="ORF">H1W37_06410</name>
</gene>
<dbReference type="AlphaFoldDB" id="A0A838XW43"/>
<protein>
    <submittedName>
        <fullName evidence="1">Uncharacterized protein</fullName>
    </submittedName>
</protein>
<reference evidence="1 2" key="2">
    <citation type="submission" date="2020-08" db="EMBL/GenBank/DDBJ databases">
        <title>Stappia taiwanensis sp. nov., isolated from a coastal thermal spring.</title>
        <authorList>
            <person name="Kampfer P."/>
        </authorList>
    </citation>
    <scope>NUCLEOTIDE SEQUENCE [LARGE SCALE GENOMIC DNA]</scope>
    <source>
        <strain evidence="1 2">DSM 23284</strain>
    </source>
</reference>
<sequence>MPDRLGDMAPHGGAWKYRGPQGADGALSASVAALLAEQAERGAFPSHVAAGDRSIADETCFVTAQVALLMTELIEKGEGRGLLAGPDCRALRRARARALDFIETCAAPDLAGAFHFYPPENEDGEEGGGDPPFLRPALYRTWFVAPGEDSPVDLIVNINILACLAAAGCDPVKSAPAARAVVAACRECDLSRSALRAFAPYYADPCELEIALARALDLGAEALRPAHAQVAAHGDDARDRNAGRPRQRALYCNAHGRPIWRAPALQAARHCRDRLLALAEIPVFPSSSPGGSHDDDAKVCSR</sequence>
<accession>A0A838XW43</accession>
<reference evidence="1 2" key="1">
    <citation type="submission" date="2020-07" db="EMBL/GenBank/DDBJ databases">
        <authorList>
            <person name="Li M."/>
        </authorList>
    </citation>
    <scope>NUCLEOTIDE SEQUENCE [LARGE SCALE GENOMIC DNA]</scope>
    <source>
        <strain evidence="1 2">DSM 23284</strain>
    </source>
</reference>